<sequence>MKSTEFKDLILFITGPTYIRPEIRKAGTYCEFGHRDKVAKVKIESILTNLRKLAGVSEDYEVCLISGSGTFAMEASIRSLAKDDENILNVSVGAFGDLYNKIAVANKRNVDLLKFKPGKAIDLDVLEEKLKSKKYDVVTFTHNETSTGVTNDMVEVCKLIQKYGAMTLVDGVSIFGGVKVPFEEAKPSIYVTSTQKCLGLPAGFGIIFVHKDALEKAKTVENRGYVTDLVSIAASAQKSQTVTTPNCTLINQMEEQLKYIVEEEGIENRFKRHEEMQKMVADWLENSLSDDFKFFSQEGYRSAVVSAIEIPKYVDRMAIKESMRERGYLFDPGYGGLNKKLEESGENLNIRIGHMGDITPEMLTKYLEELEIEIKKFKP</sequence>
<dbReference type="KEGG" id="hsc:HVS_04955"/>
<dbReference type="Gene3D" id="3.90.1150.10">
    <property type="entry name" value="Aspartate Aminotransferase, domain 1"/>
    <property type="match status" value="1"/>
</dbReference>
<dbReference type="EC" id="1.12.-.-" evidence="7"/>
<keyword evidence="8" id="KW-0808">Transferase</keyword>
<organism evidence="7 9">
    <name type="scientific">Acetivibrio saccincola</name>
    <dbReference type="NCBI Taxonomy" id="1677857"/>
    <lineage>
        <taxon>Bacteria</taxon>
        <taxon>Bacillati</taxon>
        <taxon>Bacillota</taxon>
        <taxon>Clostridia</taxon>
        <taxon>Eubacteriales</taxon>
        <taxon>Oscillospiraceae</taxon>
        <taxon>Acetivibrio</taxon>
    </lineage>
</organism>
<dbReference type="GO" id="GO:0008453">
    <property type="term" value="F:alanine-glyoxylate transaminase activity"/>
    <property type="evidence" value="ECO:0007669"/>
    <property type="project" value="TreeGrafter"/>
</dbReference>
<feature type="modified residue" description="N6-(pyridoxal phosphate)lysine" evidence="5">
    <location>
        <position position="196"/>
    </location>
</feature>
<dbReference type="PIRSF" id="PIRSF000524">
    <property type="entry name" value="SPT"/>
    <property type="match status" value="1"/>
</dbReference>
<evidence type="ECO:0000256" key="5">
    <source>
        <dbReference type="PIRSR" id="PIRSR000524-50"/>
    </source>
</evidence>
<comment type="cofactor">
    <cofactor evidence="1 5">
        <name>pyridoxal 5'-phosphate</name>
        <dbReference type="ChEBI" id="CHEBI:597326"/>
    </cofactor>
</comment>
<protein>
    <submittedName>
        <fullName evidence="8">Aminotransferase</fullName>
    </submittedName>
    <submittedName>
        <fullName evidence="7">Soluble hydrogenase 42 kDa subunit</fullName>
        <ecNumber evidence="7">1.12.-.-</ecNumber>
    </submittedName>
</protein>
<dbReference type="InterPro" id="IPR015424">
    <property type="entry name" value="PyrdxlP-dep_Trfase"/>
</dbReference>
<feature type="domain" description="Aminotransferase class V" evidence="6">
    <location>
        <begin position="34"/>
        <end position="310"/>
    </location>
</feature>
<dbReference type="GO" id="GO:0019265">
    <property type="term" value="P:glycine biosynthetic process, by transamination of glyoxylate"/>
    <property type="evidence" value="ECO:0007669"/>
    <property type="project" value="TreeGrafter"/>
</dbReference>
<feature type="binding site" evidence="4">
    <location>
        <position position="351"/>
    </location>
    <ligand>
        <name>substrate</name>
    </ligand>
</feature>
<gene>
    <name evidence="8" type="ORF">B9R14_09520</name>
    <name evidence="7" type="ORF">HVS_04955</name>
</gene>
<dbReference type="PANTHER" id="PTHR21152:SF40">
    <property type="entry name" value="ALANINE--GLYOXYLATE AMINOTRANSFERASE"/>
    <property type="match status" value="1"/>
</dbReference>
<dbReference type="InterPro" id="IPR024169">
    <property type="entry name" value="SP_NH2Trfase/AEP_transaminase"/>
</dbReference>
<evidence type="ECO:0000313" key="8">
    <source>
        <dbReference type="EMBL" id="PQQ66951.1"/>
    </source>
</evidence>
<proteinExistence type="inferred from homology"/>
<reference evidence="8 10" key="2">
    <citation type="journal article" date="2018" name="Syst. Appl. Microbiol.">
        <title>Characterization and high-quality draft genome sequence of Herbivorax saccincola A7, an anaerobic, alkaliphilic, thermophilic, cellulolytic, and xylanolytic bacterium.</title>
        <authorList>
            <person name="Aikawa S."/>
            <person name="Baramee S."/>
            <person name="Sermsathanaswadi J."/>
            <person name="Thianheng P."/>
            <person name="Tachaapaikoon C."/>
            <person name="Shikata A."/>
            <person name="Waeonukul R."/>
            <person name="Pason P."/>
            <person name="Ratanakhanokchai K."/>
            <person name="Kosugi A."/>
        </authorList>
    </citation>
    <scope>NUCLEOTIDE SEQUENCE [LARGE SCALE GENOMIC DNA]</scope>
    <source>
        <strain evidence="8 10">A7</strain>
    </source>
</reference>
<evidence type="ECO:0000313" key="10">
    <source>
        <dbReference type="Proteomes" id="UP000239720"/>
    </source>
</evidence>
<name>A0A2K9EA16_9FIRM</name>
<dbReference type="PANTHER" id="PTHR21152">
    <property type="entry name" value="AMINOTRANSFERASE CLASS V"/>
    <property type="match status" value="1"/>
</dbReference>
<evidence type="ECO:0000256" key="2">
    <source>
        <dbReference type="ARBA" id="ARBA00009236"/>
    </source>
</evidence>
<accession>A0A2K9EA16</accession>
<evidence type="ECO:0000256" key="3">
    <source>
        <dbReference type="ARBA" id="ARBA00022898"/>
    </source>
</evidence>
<dbReference type="Gene3D" id="3.40.640.10">
    <property type="entry name" value="Type I PLP-dependent aspartate aminotransferase-like (Major domain)"/>
    <property type="match status" value="1"/>
</dbReference>
<evidence type="ECO:0000256" key="1">
    <source>
        <dbReference type="ARBA" id="ARBA00001933"/>
    </source>
</evidence>
<dbReference type="GO" id="GO:0004760">
    <property type="term" value="F:L-serine-pyruvate transaminase activity"/>
    <property type="evidence" value="ECO:0007669"/>
    <property type="project" value="TreeGrafter"/>
</dbReference>
<dbReference type="EMBL" id="NEMB01000003">
    <property type="protein sequence ID" value="PQQ66951.1"/>
    <property type="molecule type" value="Genomic_DNA"/>
</dbReference>
<keyword evidence="9" id="KW-1185">Reference proteome</keyword>
<evidence type="ECO:0000256" key="4">
    <source>
        <dbReference type="PIRSR" id="PIRSR000524-1"/>
    </source>
</evidence>
<dbReference type="RefSeq" id="WP_101299761.1">
    <property type="nucleotide sequence ID" value="NZ_CP025197.1"/>
</dbReference>
<dbReference type="AlphaFoldDB" id="A0A2K9EA16"/>
<dbReference type="OrthoDB" id="389074at2"/>
<dbReference type="SUPFAM" id="SSF53383">
    <property type="entry name" value="PLP-dependent transferases"/>
    <property type="match status" value="1"/>
</dbReference>
<dbReference type="Pfam" id="PF00266">
    <property type="entry name" value="Aminotran_5"/>
    <property type="match status" value="1"/>
</dbReference>
<evidence type="ECO:0000313" key="9">
    <source>
        <dbReference type="Proteomes" id="UP000233534"/>
    </source>
</evidence>
<evidence type="ECO:0000259" key="6">
    <source>
        <dbReference type="Pfam" id="PF00266"/>
    </source>
</evidence>
<keyword evidence="7" id="KW-0560">Oxidoreductase</keyword>
<dbReference type="Proteomes" id="UP000239720">
    <property type="component" value="Unassembled WGS sequence"/>
</dbReference>
<dbReference type="Proteomes" id="UP000233534">
    <property type="component" value="Chromosome"/>
</dbReference>
<dbReference type="InterPro" id="IPR000192">
    <property type="entry name" value="Aminotrans_V_dom"/>
</dbReference>
<keyword evidence="3 5" id="KW-0663">Pyridoxal phosphate</keyword>
<dbReference type="InterPro" id="IPR015422">
    <property type="entry name" value="PyrdxlP-dep_Trfase_small"/>
</dbReference>
<dbReference type="InterPro" id="IPR015421">
    <property type="entry name" value="PyrdxlP-dep_Trfase_major"/>
</dbReference>
<keyword evidence="8" id="KW-0032">Aminotransferase</keyword>
<evidence type="ECO:0000313" key="7">
    <source>
        <dbReference type="EMBL" id="AUG56924.1"/>
    </source>
</evidence>
<dbReference type="EMBL" id="CP025197">
    <property type="protein sequence ID" value="AUG56924.1"/>
    <property type="molecule type" value="Genomic_DNA"/>
</dbReference>
<reference evidence="7 9" key="1">
    <citation type="submission" date="2017-12" db="EMBL/GenBank/DDBJ databases">
        <title>Complete genome sequence of Herbivorax saccincola GGR1, a novel Cellulosome-producing hydrolytic bacterium in a thermophilic biogas plant, established by Illumina and Nanopore MinION sequencing.</title>
        <authorList>
            <person name="Pechtl A."/>
            <person name="Ruckert C."/>
            <person name="Koeck D.E."/>
            <person name="Maus I."/>
            <person name="Winkler A."/>
            <person name="Kalinowski J."/>
            <person name="Puhler A."/>
            <person name="Schwarz W.W."/>
            <person name="Zverlov V.V."/>
            <person name="Schluter A."/>
            <person name="Liebl W."/>
        </authorList>
    </citation>
    <scope>NUCLEOTIDE SEQUENCE [LARGE SCALE GENOMIC DNA]</scope>
    <source>
        <strain evidence="7">GGR1</strain>
        <strain evidence="9">SR1</strain>
    </source>
</reference>
<dbReference type="GO" id="GO:0016491">
    <property type="term" value="F:oxidoreductase activity"/>
    <property type="evidence" value="ECO:0007669"/>
    <property type="project" value="UniProtKB-KW"/>
</dbReference>
<comment type="similarity">
    <text evidence="2">Belongs to the class-V pyridoxal-phosphate-dependent aminotransferase family.</text>
</comment>